<gene>
    <name evidence="4" type="ORF">HAV22_24995</name>
</gene>
<dbReference type="InterPro" id="IPR036188">
    <property type="entry name" value="FAD/NAD-bd_sf"/>
</dbReference>
<dbReference type="PANTHER" id="PTHR13789:SF309">
    <property type="entry name" value="PUTATIVE (AFU_ORTHOLOGUE AFUA_6G14510)-RELATED"/>
    <property type="match status" value="1"/>
</dbReference>
<evidence type="ECO:0000256" key="1">
    <source>
        <dbReference type="ARBA" id="ARBA00023002"/>
    </source>
</evidence>
<sequence length="376" mass="40325">MMTAAHKVLIIGGGFSGMSAAIELRKRGVEVDLVEIDPGWRSYGAGISLGGATLRAFRTLGILDEFLRRGAAFDGVEIGLQNGMHVATLPTPRVAGADVPGGGSIMRPVLAAILAEATRASGADVRLGCSFTTIGQDDAGVDVGFTDGSTGRYDLVIGADGLYSKTRATLFPDAPAPRYSGQGVWRAVLPRAPEVNRAAMWLGPKIKAGVSPVSDSEIYLYVTEDRIENVHIDPAQFLPMLRDLLAPFDVSVLQDVRAKLDASSQIIYRPLEGMLLPRPWNRGRVVLIGDTVHATTPHLASGACIGIEDALVLADELEKATDVAHALHAFQERRWERCRMVVENSGRLGDIEIAGGDKEEHSRIMRESLMALAQPI</sequence>
<reference evidence="4 5" key="1">
    <citation type="submission" date="2020-03" db="EMBL/GenBank/DDBJ databases">
        <title>Genome sequence of strain Massilia sp. TW-1.</title>
        <authorList>
            <person name="Chaudhary D.K."/>
        </authorList>
    </citation>
    <scope>NUCLEOTIDE SEQUENCE [LARGE SCALE GENOMIC DNA]</scope>
    <source>
        <strain evidence="4 5">TW-1</strain>
    </source>
</reference>
<feature type="domain" description="FAD-binding" evidence="3">
    <location>
        <begin position="7"/>
        <end position="344"/>
    </location>
</feature>
<dbReference type="EMBL" id="JAAQOM010000018">
    <property type="protein sequence ID" value="NIA56884.1"/>
    <property type="molecule type" value="Genomic_DNA"/>
</dbReference>
<accession>A0ABX0PHX2</accession>
<dbReference type="NCBIfam" id="NF005313">
    <property type="entry name" value="PRK06847.1"/>
    <property type="match status" value="1"/>
</dbReference>
<protein>
    <submittedName>
        <fullName evidence="4">FAD-dependent oxidoreductase</fullName>
    </submittedName>
</protein>
<dbReference type="SUPFAM" id="SSF51905">
    <property type="entry name" value="FAD/NAD(P)-binding domain"/>
    <property type="match status" value="1"/>
</dbReference>
<dbReference type="Pfam" id="PF01494">
    <property type="entry name" value="FAD_binding_3"/>
    <property type="match status" value="1"/>
</dbReference>
<evidence type="ECO:0000259" key="3">
    <source>
        <dbReference type="Pfam" id="PF01494"/>
    </source>
</evidence>
<name>A0ABX0PHX2_9BURK</name>
<proteinExistence type="predicted"/>
<keyword evidence="2" id="KW-0503">Monooxygenase</keyword>
<evidence type="ECO:0000313" key="5">
    <source>
        <dbReference type="Proteomes" id="UP000716322"/>
    </source>
</evidence>
<dbReference type="RefSeq" id="WP_166863145.1">
    <property type="nucleotide sequence ID" value="NZ_JAAQOM010000018.1"/>
</dbReference>
<keyword evidence="5" id="KW-1185">Reference proteome</keyword>
<dbReference type="InterPro" id="IPR002938">
    <property type="entry name" value="FAD-bd"/>
</dbReference>
<dbReference type="PRINTS" id="PR00420">
    <property type="entry name" value="RNGMNOXGNASE"/>
</dbReference>
<evidence type="ECO:0000256" key="2">
    <source>
        <dbReference type="ARBA" id="ARBA00023033"/>
    </source>
</evidence>
<dbReference type="Proteomes" id="UP000716322">
    <property type="component" value="Unassembled WGS sequence"/>
</dbReference>
<dbReference type="Gene3D" id="3.50.50.60">
    <property type="entry name" value="FAD/NAD(P)-binding domain"/>
    <property type="match status" value="1"/>
</dbReference>
<comment type="caution">
    <text evidence="4">The sequence shown here is derived from an EMBL/GenBank/DDBJ whole genome shotgun (WGS) entry which is preliminary data.</text>
</comment>
<organism evidence="4 5">
    <name type="scientific">Telluria antibiotica</name>
    <dbReference type="NCBI Taxonomy" id="2717319"/>
    <lineage>
        <taxon>Bacteria</taxon>
        <taxon>Pseudomonadati</taxon>
        <taxon>Pseudomonadota</taxon>
        <taxon>Betaproteobacteria</taxon>
        <taxon>Burkholderiales</taxon>
        <taxon>Oxalobacteraceae</taxon>
        <taxon>Telluria group</taxon>
        <taxon>Telluria</taxon>
    </lineage>
</organism>
<keyword evidence="1" id="KW-0560">Oxidoreductase</keyword>
<dbReference type="PANTHER" id="PTHR13789">
    <property type="entry name" value="MONOOXYGENASE"/>
    <property type="match status" value="1"/>
</dbReference>
<dbReference type="InterPro" id="IPR050493">
    <property type="entry name" value="FAD-dep_Monooxygenase_BioMet"/>
</dbReference>
<evidence type="ECO:0000313" key="4">
    <source>
        <dbReference type="EMBL" id="NIA56884.1"/>
    </source>
</evidence>